<accession>A0A1J4K4F7</accession>
<dbReference type="RefSeq" id="XP_068359465.1">
    <property type="nucleotide sequence ID" value="XM_068504460.1"/>
</dbReference>
<dbReference type="Proteomes" id="UP000179807">
    <property type="component" value="Unassembled WGS sequence"/>
</dbReference>
<feature type="compositionally biased region" description="Polar residues" evidence="2">
    <location>
        <begin position="617"/>
        <end position="630"/>
    </location>
</feature>
<evidence type="ECO:0000256" key="1">
    <source>
        <dbReference type="SAM" id="Coils"/>
    </source>
</evidence>
<protein>
    <submittedName>
        <fullName evidence="3">Uncharacterized protein</fullName>
    </submittedName>
</protein>
<feature type="compositionally biased region" description="Polar residues" evidence="2">
    <location>
        <begin position="54"/>
        <end position="65"/>
    </location>
</feature>
<feature type="compositionally biased region" description="Basic and acidic residues" evidence="2">
    <location>
        <begin position="631"/>
        <end position="642"/>
    </location>
</feature>
<dbReference type="EMBL" id="MLAK01000728">
    <property type="protein sequence ID" value="OHT06329.1"/>
    <property type="molecule type" value="Genomic_DNA"/>
</dbReference>
<sequence>MSIGERDDSALRFNQRQFANDLMKQIQTKNQEKLDQIYSLNNLDFNSKLTQRRFSSLQNSPNKSNGGHFRTTNYSNHFSNSLNSNSYRYSDHKFDAYNQEGFISKISKIEEKMENNFFIFETIQENEQSNIQNFLQKIETEIQQIRSSIESISSYKISASIQPISSQIQNLKKIIELNSNSIHHSSASSLQNCSNAYLELSSNASMIKENFNHADNFIQKEIDLVTFEKNRINKKIFDIPNKLKILDNKDKNIVNSLFIKNEEVHKIDNSTIEKFENFQKITNDKILTTSENFVNDFINLSTERKEITNGLHSKIQWIQSNVSSSVTKISELLQKMQKEYQQSIQDLSNSIKNEFTSTQNDCSDMITNLYNQLESLILDTESNFKAFQTEIVDTIFVTSNNHEKEISSILSVLETESQIRKRNFEEIENKLATFLTKINNECDIQNKQYKDILEQAKNESLERFSSSKLKLQKEIAPLNEIDGKLDDLEKRIQEVELSIDDIRNQMVSLNEKCNNNIKEIYYSLEEEKNYHRSKTNLFEKEINQNSQKHENQFFATESYISLIQQKIISSFEVKEKEIEAKFEKIYSYIQNLNTFGRDPNIHEGHGMKEFKSELKENISSTDPKNQTDNTENIRKNDTDKSKTSTNRNRSESYFTYYDFEEEEEEEEALFFSSQDTFIIEDLSEPTFFDSSKTPKGPTQKPIIIDPPIEEILPEQSDSEADDECTDEFTFNSRKKGNSDNSKSGRKNEEDGQAQHSNSNSFEDEDFF</sequence>
<organism evidence="3 4">
    <name type="scientific">Tritrichomonas foetus</name>
    <dbReference type="NCBI Taxonomy" id="1144522"/>
    <lineage>
        <taxon>Eukaryota</taxon>
        <taxon>Metamonada</taxon>
        <taxon>Parabasalia</taxon>
        <taxon>Tritrichomonadida</taxon>
        <taxon>Tritrichomonadidae</taxon>
        <taxon>Tritrichomonas</taxon>
    </lineage>
</organism>
<comment type="caution">
    <text evidence="3">The sequence shown here is derived from an EMBL/GenBank/DDBJ whole genome shotgun (WGS) entry which is preliminary data.</text>
</comment>
<proteinExistence type="predicted"/>
<keyword evidence="4" id="KW-1185">Reference proteome</keyword>
<feature type="region of interest" description="Disordered" evidence="2">
    <location>
        <begin position="54"/>
        <end position="74"/>
    </location>
</feature>
<gene>
    <name evidence="3" type="ORF">TRFO_25597</name>
</gene>
<name>A0A1J4K4F7_9EUKA</name>
<feature type="compositionally biased region" description="Acidic residues" evidence="2">
    <location>
        <begin position="707"/>
        <end position="726"/>
    </location>
</feature>
<keyword evidence="1" id="KW-0175">Coiled coil</keyword>
<dbReference type="GeneID" id="94839164"/>
<feature type="coiled-coil region" evidence="1">
    <location>
        <begin position="439"/>
        <end position="519"/>
    </location>
</feature>
<dbReference type="VEuPathDB" id="TrichDB:TRFO_25597"/>
<evidence type="ECO:0000313" key="4">
    <source>
        <dbReference type="Proteomes" id="UP000179807"/>
    </source>
</evidence>
<evidence type="ECO:0000313" key="3">
    <source>
        <dbReference type="EMBL" id="OHT06329.1"/>
    </source>
</evidence>
<feature type="region of interest" description="Disordered" evidence="2">
    <location>
        <begin position="685"/>
        <end position="767"/>
    </location>
</feature>
<evidence type="ECO:0000256" key="2">
    <source>
        <dbReference type="SAM" id="MobiDB-lite"/>
    </source>
</evidence>
<dbReference type="AlphaFoldDB" id="A0A1J4K4F7"/>
<reference evidence="3" key="1">
    <citation type="submission" date="2016-10" db="EMBL/GenBank/DDBJ databases">
        <authorList>
            <person name="Benchimol M."/>
            <person name="Almeida L.G."/>
            <person name="Vasconcelos A.T."/>
            <person name="Perreira-Neves A."/>
            <person name="Rosa I.A."/>
            <person name="Tasca T."/>
            <person name="Bogo M.R."/>
            <person name="de Souza W."/>
        </authorList>
    </citation>
    <scope>NUCLEOTIDE SEQUENCE [LARGE SCALE GENOMIC DNA]</scope>
    <source>
        <strain evidence="3">K</strain>
    </source>
</reference>
<feature type="region of interest" description="Disordered" evidence="2">
    <location>
        <begin position="615"/>
        <end position="647"/>
    </location>
</feature>